<comment type="caution">
    <text evidence="1">The sequence shown here is derived from an EMBL/GenBank/DDBJ whole genome shotgun (WGS) entry which is preliminary data.</text>
</comment>
<gene>
    <name evidence="1" type="ORF">VNO77_20224</name>
</gene>
<keyword evidence="2" id="KW-1185">Reference proteome</keyword>
<protein>
    <submittedName>
        <fullName evidence="1">Uncharacterized protein</fullName>
    </submittedName>
</protein>
<reference evidence="1 2" key="1">
    <citation type="submission" date="2024-01" db="EMBL/GenBank/DDBJ databases">
        <title>The genomes of 5 underutilized Papilionoideae crops provide insights into root nodulation and disease resistanc.</title>
        <authorList>
            <person name="Jiang F."/>
        </authorList>
    </citation>
    <scope>NUCLEOTIDE SEQUENCE [LARGE SCALE GENOMIC DNA]</scope>
    <source>
        <strain evidence="1">LVBAO_FW01</strain>
        <tissue evidence="1">Leaves</tissue>
    </source>
</reference>
<dbReference type="EMBL" id="JAYMYQ010000004">
    <property type="protein sequence ID" value="KAK7339550.1"/>
    <property type="molecule type" value="Genomic_DNA"/>
</dbReference>
<name>A0AAN9LNV0_CANGL</name>
<evidence type="ECO:0000313" key="2">
    <source>
        <dbReference type="Proteomes" id="UP001367508"/>
    </source>
</evidence>
<evidence type="ECO:0000313" key="1">
    <source>
        <dbReference type="EMBL" id="KAK7339550.1"/>
    </source>
</evidence>
<accession>A0AAN9LNV0</accession>
<dbReference type="Proteomes" id="UP001367508">
    <property type="component" value="Unassembled WGS sequence"/>
</dbReference>
<dbReference type="AlphaFoldDB" id="A0AAN9LNV0"/>
<sequence length="106" mass="12701">MNLHYVNIERLDLEYFHSVFSLSKNFIFFLHLQVAFHVWDFGLEFQQFSSSKSTKDLCKSRQASDSRKKLQKFSKNSVNLRTEIKEHACQELHPEFFKKKNKYSSC</sequence>
<organism evidence="1 2">
    <name type="scientific">Canavalia gladiata</name>
    <name type="common">Sword bean</name>
    <name type="synonym">Dolichos gladiatus</name>
    <dbReference type="NCBI Taxonomy" id="3824"/>
    <lineage>
        <taxon>Eukaryota</taxon>
        <taxon>Viridiplantae</taxon>
        <taxon>Streptophyta</taxon>
        <taxon>Embryophyta</taxon>
        <taxon>Tracheophyta</taxon>
        <taxon>Spermatophyta</taxon>
        <taxon>Magnoliopsida</taxon>
        <taxon>eudicotyledons</taxon>
        <taxon>Gunneridae</taxon>
        <taxon>Pentapetalae</taxon>
        <taxon>rosids</taxon>
        <taxon>fabids</taxon>
        <taxon>Fabales</taxon>
        <taxon>Fabaceae</taxon>
        <taxon>Papilionoideae</taxon>
        <taxon>50 kb inversion clade</taxon>
        <taxon>NPAAA clade</taxon>
        <taxon>indigoferoid/millettioid clade</taxon>
        <taxon>Phaseoleae</taxon>
        <taxon>Canavalia</taxon>
    </lineage>
</organism>
<proteinExistence type="predicted"/>